<feature type="chain" id="PRO_5043271101" evidence="3">
    <location>
        <begin position="20"/>
        <end position="649"/>
    </location>
</feature>
<organism evidence="4">
    <name type="scientific">Cladocopium goreaui</name>
    <dbReference type="NCBI Taxonomy" id="2562237"/>
    <lineage>
        <taxon>Eukaryota</taxon>
        <taxon>Sar</taxon>
        <taxon>Alveolata</taxon>
        <taxon>Dinophyceae</taxon>
        <taxon>Suessiales</taxon>
        <taxon>Symbiodiniaceae</taxon>
        <taxon>Cladocopium</taxon>
    </lineage>
</organism>
<comment type="caution">
    <text evidence="4">The sequence shown here is derived from an EMBL/GenBank/DDBJ whole genome shotgun (WGS) entry which is preliminary data.</text>
</comment>
<name>A0A9P1D8E4_9DINO</name>
<feature type="coiled-coil region" evidence="1">
    <location>
        <begin position="37"/>
        <end position="103"/>
    </location>
</feature>
<feature type="coiled-coil region" evidence="1">
    <location>
        <begin position="428"/>
        <end position="469"/>
    </location>
</feature>
<dbReference type="EMBL" id="CAMXCT010003569">
    <property type="protein sequence ID" value="CAI4005136.1"/>
    <property type="molecule type" value="Genomic_DNA"/>
</dbReference>
<feature type="coiled-coil region" evidence="1">
    <location>
        <begin position="531"/>
        <end position="605"/>
    </location>
</feature>
<protein>
    <submittedName>
        <fullName evidence="4">Uncharacterized protein</fullName>
    </submittedName>
</protein>
<sequence>MQAPMLGALLVTLLAPSSSLLTFDMEEARARPVTKVLTLLQGMKEQLESEANEEEELMEKYKCWCKENGDEKATSVEAAEAKIKEMEAKVSQLSADSARLAVEYKNLGKDVEKNEASMDEVIALRKKQLAKFREDESDLLKNLQSVKSANDVIEGGTSFVQLSQQTAISQTLQKILARHAGDLSSENGRQVAMLLQDPSTGNVEGVLQGLKEDFQRSLHELQTDENINKAEYEKLLAAKREEIDAAKVQIEAKKEQKTAADAERMQLKQNIKDSRASMGEDIAFAKEVKEKCGVKAKEWEKRQKTRADETESVTKAIQVLSDDSAHEVFGKTFSFLQMSSSSTARREKAAHVLSKAGVKDARLMTLAMEAKLDGFTIVKEKIDAMVGALKEEQAAEVKQKDYCIAEFQKNKLATTKKQRLATFLGAKNEEVKMKMQTASDDLAELETDIQELQKQQALASQNREKENTEFQKVVAEQRATQELLKKALSVLGDFYNKQQESFVQQDASPKEPKTFGSYQKSSSSNGVMLMLQKLIADAKAMETEATAAEAESQGDYEAFGKDTTKTLEKKAKSIADKEETKAKAAEQLLETKKSQKGAKEDLQDLESTAMALHETCDWTLQNFDARQKARSEEVDALNEAKSYLSGAKL</sequence>
<keyword evidence="1" id="KW-0175">Coiled coil</keyword>
<dbReference type="OrthoDB" id="435981at2759"/>
<evidence type="ECO:0000313" key="4">
    <source>
        <dbReference type="EMBL" id="CAI4005136.1"/>
    </source>
</evidence>
<feature type="signal peptide" evidence="3">
    <location>
        <begin position="1"/>
        <end position="19"/>
    </location>
</feature>
<dbReference type="Proteomes" id="UP001152797">
    <property type="component" value="Unassembled WGS sequence"/>
</dbReference>
<accession>A0A9P1D8E4</accession>
<dbReference type="EMBL" id="CAMXCT030003569">
    <property type="protein sequence ID" value="CAL4792448.1"/>
    <property type="molecule type" value="Genomic_DNA"/>
</dbReference>
<proteinExistence type="predicted"/>
<evidence type="ECO:0000256" key="3">
    <source>
        <dbReference type="SAM" id="SignalP"/>
    </source>
</evidence>
<dbReference type="EMBL" id="CAMXCT020003569">
    <property type="protein sequence ID" value="CAL1158511.1"/>
    <property type="molecule type" value="Genomic_DNA"/>
</dbReference>
<gene>
    <name evidence="4" type="ORF">C1SCF055_LOCUS30889</name>
</gene>
<keyword evidence="3" id="KW-0732">Signal</keyword>
<keyword evidence="6" id="KW-1185">Reference proteome</keyword>
<evidence type="ECO:0000256" key="1">
    <source>
        <dbReference type="SAM" id="Coils"/>
    </source>
</evidence>
<reference evidence="5" key="2">
    <citation type="submission" date="2024-04" db="EMBL/GenBank/DDBJ databases">
        <authorList>
            <person name="Chen Y."/>
            <person name="Shah S."/>
            <person name="Dougan E. K."/>
            <person name="Thang M."/>
            <person name="Chan C."/>
        </authorList>
    </citation>
    <scope>NUCLEOTIDE SEQUENCE [LARGE SCALE GENOMIC DNA]</scope>
</reference>
<dbReference type="AlphaFoldDB" id="A0A9P1D8E4"/>
<evidence type="ECO:0000313" key="5">
    <source>
        <dbReference type="EMBL" id="CAL1158511.1"/>
    </source>
</evidence>
<reference evidence="4" key="1">
    <citation type="submission" date="2022-10" db="EMBL/GenBank/DDBJ databases">
        <authorList>
            <person name="Chen Y."/>
            <person name="Dougan E. K."/>
            <person name="Chan C."/>
            <person name="Rhodes N."/>
            <person name="Thang M."/>
        </authorList>
    </citation>
    <scope>NUCLEOTIDE SEQUENCE</scope>
</reference>
<evidence type="ECO:0000256" key="2">
    <source>
        <dbReference type="SAM" id="MobiDB-lite"/>
    </source>
</evidence>
<feature type="region of interest" description="Disordered" evidence="2">
    <location>
        <begin position="502"/>
        <end position="522"/>
    </location>
</feature>
<evidence type="ECO:0000313" key="6">
    <source>
        <dbReference type="Proteomes" id="UP001152797"/>
    </source>
</evidence>
<feature type="coiled-coil region" evidence="1">
    <location>
        <begin position="229"/>
        <end position="270"/>
    </location>
</feature>